<evidence type="ECO:0000313" key="3">
    <source>
        <dbReference type="EMBL" id="GGB37843.1"/>
    </source>
</evidence>
<dbReference type="EMBL" id="BMIH01000004">
    <property type="protein sequence ID" value="GGB37843.1"/>
    <property type="molecule type" value="Genomic_DNA"/>
</dbReference>
<reference evidence="3" key="2">
    <citation type="submission" date="2020-09" db="EMBL/GenBank/DDBJ databases">
        <authorList>
            <person name="Sun Q."/>
            <person name="Zhou Y."/>
        </authorList>
    </citation>
    <scope>NUCLEOTIDE SEQUENCE</scope>
    <source>
        <strain evidence="3">CGMCC 1.15330</strain>
    </source>
</reference>
<dbReference type="InterPro" id="IPR036709">
    <property type="entry name" value="Autotransporte_beta_dom_sf"/>
</dbReference>
<dbReference type="GO" id="GO:0005507">
    <property type="term" value="F:copper ion binding"/>
    <property type="evidence" value="ECO:0007669"/>
    <property type="project" value="InterPro"/>
</dbReference>
<feature type="chain" id="PRO_5036849359" description="Copper resistance protein B" evidence="2">
    <location>
        <begin position="20"/>
        <end position="452"/>
    </location>
</feature>
<name>A0A916TCY1_9SPHN</name>
<comment type="caution">
    <text evidence="3">The sequence shown here is derived from an EMBL/GenBank/DDBJ whole genome shotgun (WGS) entry which is preliminary data.</text>
</comment>
<keyword evidence="4" id="KW-1185">Reference proteome</keyword>
<reference evidence="3" key="1">
    <citation type="journal article" date="2014" name="Int. J. Syst. Evol. Microbiol.">
        <title>Complete genome sequence of Corynebacterium casei LMG S-19264T (=DSM 44701T), isolated from a smear-ripened cheese.</title>
        <authorList>
            <consortium name="US DOE Joint Genome Institute (JGI-PGF)"/>
            <person name="Walter F."/>
            <person name="Albersmeier A."/>
            <person name="Kalinowski J."/>
            <person name="Ruckert C."/>
        </authorList>
    </citation>
    <scope>NUCLEOTIDE SEQUENCE</scope>
    <source>
        <strain evidence="3">CGMCC 1.15330</strain>
    </source>
</reference>
<feature type="compositionally biased region" description="Low complexity" evidence="1">
    <location>
        <begin position="68"/>
        <end position="79"/>
    </location>
</feature>
<keyword evidence="2" id="KW-0732">Signal</keyword>
<evidence type="ECO:0000256" key="2">
    <source>
        <dbReference type="SAM" id="SignalP"/>
    </source>
</evidence>
<proteinExistence type="predicted"/>
<feature type="compositionally biased region" description="Basic residues" evidence="1">
    <location>
        <begin position="57"/>
        <end position="67"/>
    </location>
</feature>
<accession>A0A916TCY1</accession>
<dbReference type="InterPro" id="IPR007939">
    <property type="entry name" value="Cu-R_B_prcur"/>
</dbReference>
<gene>
    <name evidence="3" type="ORF">GCM10011380_29050</name>
</gene>
<dbReference type="Proteomes" id="UP000623067">
    <property type="component" value="Unassembled WGS sequence"/>
</dbReference>
<dbReference type="RefSeq" id="WP_188659512.1">
    <property type="nucleotide sequence ID" value="NZ_BMIH01000004.1"/>
</dbReference>
<dbReference type="AlphaFoldDB" id="A0A916TCY1"/>
<dbReference type="Pfam" id="PF05275">
    <property type="entry name" value="CopB"/>
    <property type="match status" value="1"/>
</dbReference>
<sequence length="452" mass="48715">MRAVFLALPLLGLGVPATAQSMDHSNMPGMQMPGMKMGSKPAAKPKAKPKTSVSSASRKRSAPRRARAAPPRSPQASKPVAGASPAADPHAGHNMADMPGMNMESSSTQAAPDQPAQGHDMSAMPGMEMGQQPAADPHAGHDMSAMPGMSPSGGQAAQPMPGHDMSAMQGMENGQMQGMDHSQMPGMDHGGMAGMKMGPSGTVKPVTGSTTAPPPPSDHAADLIWDPEAMRGARADLRTETGGQSFYMVLFNLAEYQAKKGRDGYRWDGEAWYGGDINRLTLKTEGEGAFREGLESAEIQAVYSRSIGPYWFVQGGLRYDIKPNPSRTYATIGIEGLAPNNFDVEGALFLSDRGDVLGRIEGYYDQRVTQRLILQPRAEFNLSAQDVRAEGYGSGLVDAELGLRLRYEVRREFAPYIGISWERQFGDTRRFSRLRNQETGGFSFVAGVRTWF</sequence>
<feature type="compositionally biased region" description="Low complexity" evidence="1">
    <location>
        <begin position="27"/>
        <end position="42"/>
    </location>
</feature>
<dbReference type="SUPFAM" id="SSF103515">
    <property type="entry name" value="Autotransporter"/>
    <property type="match status" value="1"/>
</dbReference>
<protein>
    <recommendedName>
        <fullName evidence="5">Copper resistance protein B</fullName>
    </recommendedName>
</protein>
<dbReference type="GO" id="GO:0006878">
    <property type="term" value="P:intracellular copper ion homeostasis"/>
    <property type="evidence" value="ECO:0007669"/>
    <property type="project" value="InterPro"/>
</dbReference>
<dbReference type="GO" id="GO:0009279">
    <property type="term" value="C:cell outer membrane"/>
    <property type="evidence" value="ECO:0007669"/>
    <property type="project" value="InterPro"/>
</dbReference>
<evidence type="ECO:0008006" key="5">
    <source>
        <dbReference type="Google" id="ProtNLM"/>
    </source>
</evidence>
<evidence type="ECO:0000313" key="4">
    <source>
        <dbReference type="Proteomes" id="UP000623067"/>
    </source>
</evidence>
<feature type="region of interest" description="Disordered" evidence="1">
    <location>
        <begin position="18"/>
        <end position="163"/>
    </location>
</feature>
<evidence type="ECO:0000256" key="1">
    <source>
        <dbReference type="SAM" id="MobiDB-lite"/>
    </source>
</evidence>
<organism evidence="3 4">
    <name type="scientific">Sphingomonas metalli</name>
    <dbReference type="NCBI Taxonomy" id="1779358"/>
    <lineage>
        <taxon>Bacteria</taxon>
        <taxon>Pseudomonadati</taxon>
        <taxon>Pseudomonadota</taxon>
        <taxon>Alphaproteobacteria</taxon>
        <taxon>Sphingomonadales</taxon>
        <taxon>Sphingomonadaceae</taxon>
        <taxon>Sphingomonas</taxon>
    </lineage>
</organism>
<feature type="signal peptide" evidence="2">
    <location>
        <begin position="1"/>
        <end position="19"/>
    </location>
</feature>